<dbReference type="InterPro" id="IPR030395">
    <property type="entry name" value="GP_PDE_dom"/>
</dbReference>
<dbReference type="PANTHER" id="PTHR46211:SF1">
    <property type="entry name" value="GLYCEROPHOSPHODIESTER PHOSPHODIESTERASE, CYTOPLASMIC"/>
    <property type="match status" value="1"/>
</dbReference>
<dbReference type="GO" id="GO:0008081">
    <property type="term" value="F:phosphoric diester hydrolase activity"/>
    <property type="evidence" value="ECO:0007669"/>
    <property type="project" value="InterPro"/>
</dbReference>
<proteinExistence type="predicted"/>
<protein>
    <submittedName>
        <fullName evidence="3">Glycerophosphoryl diester phosphodiesterase family protein</fullName>
    </submittedName>
</protein>
<dbReference type="InterPro" id="IPR017946">
    <property type="entry name" value="PLC-like_Pdiesterase_TIM-brl"/>
</dbReference>
<evidence type="ECO:0000256" key="1">
    <source>
        <dbReference type="SAM" id="SignalP"/>
    </source>
</evidence>
<dbReference type="SUPFAM" id="SSF51695">
    <property type="entry name" value="PLC-like phosphodiesterases"/>
    <property type="match status" value="1"/>
</dbReference>
<dbReference type="PANTHER" id="PTHR46211">
    <property type="entry name" value="GLYCEROPHOSPHORYL DIESTER PHOSPHODIESTERASE"/>
    <property type="match status" value="1"/>
</dbReference>
<organism evidence="3 4">
    <name type="scientific">Saccharicrinis carchari</name>
    <dbReference type="NCBI Taxonomy" id="1168039"/>
    <lineage>
        <taxon>Bacteria</taxon>
        <taxon>Pseudomonadati</taxon>
        <taxon>Bacteroidota</taxon>
        <taxon>Bacteroidia</taxon>
        <taxon>Marinilabiliales</taxon>
        <taxon>Marinilabiliaceae</taxon>
        <taxon>Saccharicrinis</taxon>
    </lineage>
</organism>
<keyword evidence="4" id="KW-1185">Reference proteome</keyword>
<feature type="signal peptide" evidence="1">
    <location>
        <begin position="1"/>
        <end position="21"/>
    </location>
</feature>
<name>A0A521AB81_SACCC</name>
<sequence length="262" mass="30254">MKHFFSSIALLFLCSLSLLSAQETDTKYHLIAHRGGIVDTKTPENSKEALLRAIENNYWMVEVDMRLTKDGVLITHHDKNLQKYFNVDKNVADMTWDEIALLKSDRGTSIQKLEDVFHLCQRTGMNIMIDNKIKGYDKAVCEKIIDLLDTYNLRENALMIGTSATTDFFTGKVRLSCTREQLETNMQGKDYDPDNYYYFGNPSAQDARWAKDNGIMIVGVINEWAIPKDKEETVVKEIVQQLKTLNINHVQLDSKYDMYFKE</sequence>
<gene>
    <name evidence="3" type="ORF">SAMN06265379_1013</name>
</gene>
<reference evidence="3 4" key="1">
    <citation type="submission" date="2017-05" db="EMBL/GenBank/DDBJ databases">
        <authorList>
            <person name="Varghese N."/>
            <person name="Submissions S."/>
        </authorList>
    </citation>
    <scope>NUCLEOTIDE SEQUENCE [LARGE SCALE GENOMIC DNA]</scope>
    <source>
        <strain evidence="3 4">DSM 27040</strain>
    </source>
</reference>
<feature type="chain" id="PRO_5021735671" evidence="1">
    <location>
        <begin position="22"/>
        <end position="262"/>
    </location>
</feature>
<keyword evidence="1" id="KW-0732">Signal</keyword>
<dbReference type="GO" id="GO:0006629">
    <property type="term" value="P:lipid metabolic process"/>
    <property type="evidence" value="ECO:0007669"/>
    <property type="project" value="InterPro"/>
</dbReference>
<dbReference type="AlphaFoldDB" id="A0A521AB81"/>
<dbReference type="RefSeq" id="WP_142531432.1">
    <property type="nucleotide sequence ID" value="NZ_FXTB01000001.1"/>
</dbReference>
<dbReference type="PROSITE" id="PS51704">
    <property type="entry name" value="GP_PDE"/>
    <property type="match status" value="1"/>
</dbReference>
<dbReference type="Pfam" id="PF03009">
    <property type="entry name" value="GDPD"/>
    <property type="match status" value="1"/>
</dbReference>
<feature type="domain" description="GP-PDE" evidence="2">
    <location>
        <begin position="28"/>
        <end position="262"/>
    </location>
</feature>
<evidence type="ECO:0000259" key="2">
    <source>
        <dbReference type="PROSITE" id="PS51704"/>
    </source>
</evidence>
<evidence type="ECO:0000313" key="4">
    <source>
        <dbReference type="Proteomes" id="UP000319040"/>
    </source>
</evidence>
<accession>A0A521AB81</accession>
<dbReference type="Gene3D" id="3.20.20.190">
    <property type="entry name" value="Phosphatidylinositol (PI) phosphodiesterase"/>
    <property type="match status" value="1"/>
</dbReference>
<evidence type="ECO:0000313" key="3">
    <source>
        <dbReference type="EMBL" id="SMO32057.1"/>
    </source>
</evidence>
<dbReference type="Proteomes" id="UP000319040">
    <property type="component" value="Unassembled WGS sequence"/>
</dbReference>
<dbReference type="OrthoDB" id="384721at2"/>
<dbReference type="EMBL" id="FXTB01000001">
    <property type="protein sequence ID" value="SMO32057.1"/>
    <property type="molecule type" value="Genomic_DNA"/>
</dbReference>